<evidence type="ECO:0000256" key="2">
    <source>
        <dbReference type="ARBA" id="ARBA00023002"/>
    </source>
</evidence>
<dbReference type="InterPro" id="IPR036220">
    <property type="entry name" value="UDP-Glc/GDP-Man_DH_C_sf"/>
</dbReference>
<dbReference type="GO" id="GO:0016491">
    <property type="term" value="F:oxidoreductase activity"/>
    <property type="evidence" value="ECO:0007669"/>
    <property type="project" value="UniProtKB-KW"/>
</dbReference>
<evidence type="ECO:0000256" key="3">
    <source>
        <dbReference type="ARBA" id="ARBA00023027"/>
    </source>
</evidence>
<evidence type="ECO:0000256" key="1">
    <source>
        <dbReference type="ARBA" id="ARBA00006601"/>
    </source>
</evidence>
<dbReference type="EMBL" id="JAUSUE010000008">
    <property type="protein sequence ID" value="MDQ0203718.1"/>
    <property type="molecule type" value="Genomic_DNA"/>
</dbReference>
<dbReference type="InterPro" id="IPR014027">
    <property type="entry name" value="UDP-Glc/GDP-Man_DH_C"/>
</dbReference>
<sequence length="439" mass="49162">MALKKLKISANLKIAVVGLGYVGLPLAAAFSKKTKVIGFDTSDEKINILRMGIDPTEEIGNTELKKCDIFYTNNPAELKMANFIIAAVPTPINEDNTPNLQPVLNASKIIGENLSPGTTIVFESTVYPGVTEELCIPQLEKFSGKKCEKDFFVGYSPERINPGDKIHRLHNIVKIVSGTNDKVREDIKKIYALIIDEVYEAESIKVAEAAKLMENTQRDINIAFINEVAVAFNKIGISTKAVIDAMDTKWNALGFRPGLVGGHCIGVDPYYFLYKTSMNNTSAEIVSLARKINNKMGAFIAESAIRKLIEEKHAIKNDNIYIMGLTFKENCPDMRNSKVIDIIRQLESYGINIKAFDPYADKKYIKKNYNIDMVDCTEINDADCLIFTVAHTEFIEFNDNALKTLTAQSFQGNKTVIIDVKNIYDRDRMEKMGFAYWAL</sequence>
<accession>A0ABT9Y7B0</accession>
<dbReference type="InterPro" id="IPR017476">
    <property type="entry name" value="UDP-Glc/GDP-Man"/>
</dbReference>
<dbReference type="SUPFAM" id="SSF48179">
    <property type="entry name" value="6-phosphogluconate dehydrogenase C-terminal domain-like"/>
    <property type="match status" value="1"/>
</dbReference>
<dbReference type="SUPFAM" id="SSF51735">
    <property type="entry name" value="NAD(P)-binding Rossmann-fold domains"/>
    <property type="match status" value="1"/>
</dbReference>
<dbReference type="PANTHER" id="PTHR43491">
    <property type="entry name" value="UDP-N-ACETYL-D-MANNOSAMINE DEHYDROGENASE"/>
    <property type="match status" value="1"/>
</dbReference>
<dbReference type="PIRSF" id="PIRSF000124">
    <property type="entry name" value="UDPglc_GDPman_dh"/>
    <property type="match status" value="1"/>
</dbReference>
<dbReference type="InterPro" id="IPR036291">
    <property type="entry name" value="NAD(P)-bd_dom_sf"/>
</dbReference>
<dbReference type="Gene3D" id="3.40.50.720">
    <property type="entry name" value="NAD(P)-binding Rossmann-like Domain"/>
    <property type="match status" value="2"/>
</dbReference>
<dbReference type="InterPro" id="IPR001732">
    <property type="entry name" value="UDP-Glc/GDP-Man_DH_N"/>
</dbReference>
<comment type="similarity">
    <text evidence="1 4">Belongs to the UDP-glucose/GDP-mannose dehydrogenase family.</text>
</comment>
<keyword evidence="2 6" id="KW-0560">Oxidoreductase</keyword>
<keyword evidence="7" id="KW-1185">Reference proteome</keyword>
<dbReference type="InterPro" id="IPR008927">
    <property type="entry name" value="6-PGluconate_DH-like_C_sf"/>
</dbReference>
<comment type="caution">
    <text evidence="6">The sequence shown here is derived from an EMBL/GenBank/DDBJ whole genome shotgun (WGS) entry which is preliminary data.</text>
</comment>
<reference evidence="6 7" key="1">
    <citation type="submission" date="2023-07" db="EMBL/GenBank/DDBJ databases">
        <title>Genomic Encyclopedia of Type Strains, Phase IV (KMG-IV): sequencing the most valuable type-strain genomes for metagenomic binning, comparative biology and taxonomic classification.</title>
        <authorList>
            <person name="Goeker M."/>
        </authorList>
    </citation>
    <scope>NUCLEOTIDE SEQUENCE [LARGE SCALE GENOMIC DNA]</scope>
    <source>
        <strain evidence="6 7">DSM 16980</strain>
    </source>
</reference>
<dbReference type="Pfam" id="PF03720">
    <property type="entry name" value="UDPG_MGDP_dh_C"/>
    <property type="match status" value="1"/>
</dbReference>
<dbReference type="InterPro" id="IPR028359">
    <property type="entry name" value="UDP_ManNAc/GlcNAc_DH"/>
</dbReference>
<dbReference type="Proteomes" id="UP001239167">
    <property type="component" value="Unassembled WGS sequence"/>
</dbReference>
<dbReference type="SMART" id="SM00984">
    <property type="entry name" value="UDPG_MGDP_dh_C"/>
    <property type="match status" value="1"/>
</dbReference>
<dbReference type="NCBIfam" id="TIGR03026">
    <property type="entry name" value="NDP-sugDHase"/>
    <property type="match status" value="1"/>
</dbReference>
<evidence type="ECO:0000313" key="7">
    <source>
        <dbReference type="Proteomes" id="UP001239167"/>
    </source>
</evidence>
<dbReference type="Pfam" id="PF00984">
    <property type="entry name" value="UDPG_MGDP_dh"/>
    <property type="match status" value="1"/>
</dbReference>
<evidence type="ECO:0000256" key="4">
    <source>
        <dbReference type="PIRNR" id="PIRNR000124"/>
    </source>
</evidence>
<evidence type="ECO:0000313" key="6">
    <source>
        <dbReference type="EMBL" id="MDQ0203718.1"/>
    </source>
</evidence>
<keyword evidence="3" id="KW-0520">NAD</keyword>
<name>A0ABT9Y7B0_9FIRM</name>
<feature type="domain" description="UDP-glucose/GDP-mannose dehydrogenase C-terminal" evidence="5">
    <location>
        <begin position="321"/>
        <end position="426"/>
    </location>
</feature>
<dbReference type="SUPFAM" id="SSF52413">
    <property type="entry name" value="UDP-glucose/GDP-mannose dehydrogenase C-terminal domain"/>
    <property type="match status" value="1"/>
</dbReference>
<dbReference type="PIRSF" id="PIRSF500136">
    <property type="entry name" value="UDP_ManNAc_DH"/>
    <property type="match status" value="1"/>
</dbReference>
<proteinExistence type="inferred from homology"/>
<dbReference type="EC" id="1.1.1.-" evidence="6"/>
<protein>
    <submittedName>
        <fullName evidence="6">UDP-N-acetyl-D-galactosamine dehydrogenase</fullName>
        <ecNumber evidence="6">1.1.1.-</ecNumber>
    </submittedName>
</protein>
<dbReference type="Pfam" id="PF03721">
    <property type="entry name" value="UDPG_MGDP_dh_N"/>
    <property type="match status" value="1"/>
</dbReference>
<evidence type="ECO:0000259" key="5">
    <source>
        <dbReference type="SMART" id="SM00984"/>
    </source>
</evidence>
<gene>
    <name evidence="6" type="ORF">J2S01_001435</name>
</gene>
<organism evidence="6 7">
    <name type="scientific">Pectinatus haikarae</name>
    <dbReference type="NCBI Taxonomy" id="349096"/>
    <lineage>
        <taxon>Bacteria</taxon>
        <taxon>Bacillati</taxon>
        <taxon>Bacillota</taxon>
        <taxon>Negativicutes</taxon>
        <taxon>Selenomonadales</taxon>
        <taxon>Selenomonadaceae</taxon>
        <taxon>Pectinatus</taxon>
    </lineage>
</organism>
<dbReference type="InterPro" id="IPR014026">
    <property type="entry name" value="UDP-Glc/GDP-Man_DH_dimer"/>
</dbReference>
<dbReference type="PANTHER" id="PTHR43491:SF2">
    <property type="entry name" value="UDP-N-ACETYL-D-MANNOSAMINE DEHYDROGENASE"/>
    <property type="match status" value="1"/>
</dbReference>
<dbReference type="RefSeq" id="WP_307223819.1">
    <property type="nucleotide sequence ID" value="NZ_CP116940.1"/>
</dbReference>